<dbReference type="InterPro" id="IPR002035">
    <property type="entry name" value="VWF_A"/>
</dbReference>
<dbReference type="OrthoDB" id="78267at2157"/>
<evidence type="ECO:0000259" key="1">
    <source>
        <dbReference type="PROSITE" id="PS50234"/>
    </source>
</evidence>
<dbReference type="Gene3D" id="3.40.50.410">
    <property type="entry name" value="von Willebrand factor, type A domain"/>
    <property type="match status" value="1"/>
</dbReference>
<gene>
    <name evidence="2" type="ORF">Mpt1_c08210</name>
</gene>
<dbReference type="InterPro" id="IPR041628">
    <property type="entry name" value="ChlI/MoxR_AAA_lid"/>
</dbReference>
<dbReference type="SUPFAM" id="SSF52540">
    <property type="entry name" value="P-loop containing nucleoside triphosphate hydrolases"/>
    <property type="match status" value="1"/>
</dbReference>
<dbReference type="SMART" id="SM00327">
    <property type="entry name" value="VWA"/>
    <property type="match status" value="1"/>
</dbReference>
<reference evidence="2 3" key="1">
    <citation type="journal article" date="2014" name="Appl. Environ. Microbiol.">
        <title>Comparative Genome Analysis of 'Candidatus Methanoplasma termitum' Indicates a New Mode of Energy Metabolism in the Seventh Order of Methanogens.</title>
        <authorList>
            <person name="Lang K."/>
            <person name="Schuldes J."/>
            <person name="Klingl A."/>
            <person name="Poehlein A."/>
            <person name="Daniel R."/>
            <person name="Brune A."/>
        </authorList>
    </citation>
    <scope>NUCLEOTIDE SEQUENCE [LARGE SCALE GENOMIC DNA]</scope>
    <source>
        <strain evidence="3">Mpt1</strain>
    </source>
</reference>
<dbReference type="PROSITE" id="PS50234">
    <property type="entry name" value="VWFA"/>
    <property type="match status" value="1"/>
</dbReference>
<dbReference type="CDD" id="cd00009">
    <property type="entry name" value="AAA"/>
    <property type="match status" value="1"/>
</dbReference>
<dbReference type="InterPro" id="IPR011704">
    <property type="entry name" value="ATPase_dyneun-rel_AAA"/>
</dbReference>
<evidence type="ECO:0000313" key="2">
    <source>
        <dbReference type="EMBL" id="AIZ56699.1"/>
    </source>
</evidence>
<dbReference type="Pfam" id="PF07728">
    <property type="entry name" value="AAA_5"/>
    <property type="match status" value="1"/>
</dbReference>
<dbReference type="Proteomes" id="UP000030787">
    <property type="component" value="Chromosome"/>
</dbReference>
<feature type="domain" description="VWFA" evidence="1">
    <location>
        <begin position="450"/>
        <end position="582"/>
    </location>
</feature>
<keyword evidence="3" id="KW-1185">Reference proteome</keyword>
<keyword evidence="2" id="KW-0645">Protease</keyword>
<dbReference type="InterPro" id="IPR052989">
    <property type="entry name" value="Mg-chelatase_DI-like"/>
</dbReference>
<dbReference type="KEGG" id="mear:Mpt1_c08210"/>
<protein>
    <submittedName>
        <fullName evidence="2">Putative ATP-dependent protease</fullName>
    </submittedName>
</protein>
<dbReference type="PANTHER" id="PTHR35023">
    <property type="entry name" value="CHELATASE-RELATED"/>
    <property type="match status" value="1"/>
</dbReference>
<dbReference type="GeneID" id="24818490"/>
<evidence type="ECO:0000313" key="3">
    <source>
        <dbReference type="Proteomes" id="UP000030787"/>
    </source>
</evidence>
<dbReference type="EMBL" id="CP010070">
    <property type="protein sequence ID" value="AIZ56699.1"/>
    <property type="molecule type" value="Genomic_DNA"/>
</dbReference>
<organism evidence="2 3">
    <name type="scientific">Candidatus Methanoplasma termitum</name>
    <dbReference type="NCBI Taxonomy" id="1577791"/>
    <lineage>
        <taxon>Archaea</taxon>
        <taxon>Methanobacteriati</taxon>
        <taxon>Thermoplasmatota</taxon>
        <taxon>Thermoplasmata</taxon>
        <taxon>Methanomassiliicoccales</taxon>
        <taxon>Methanomassiliicoccaceae</taxon>
        <taxon>Candidatus Methanoplasma</taxon>
    </lineage>
</organism>
<dbReference type="GO" id="GO:0005524">
    <property type="term" value="F:ATP binding"/>
    <property type="evidence" value="ECO:0007669"/>
    <property type="project" value="InterPro"/>
</dbReference>
<dbReference type="InterPro" id="IPR027417">
    <property type="entry name" value="P-loop_NTPase"/>
</dbReference>
<dbReference type="GO" id="GO:0016887">
    <property type="term" value="F:ATP hydrolysis activity"/>
    <property type="evidence" value="ECO:0007669"/>
    <property type="project" value="InterPro"/>
</dbReference>
<dbReference type="AlphaFoldDB" id="A0A0A7LCA6"/>
<dbReference type="GO" id="GO:0008233">
    <property type="term" value="F:peptidase activity"/>
    <property type="evidence" value="ECO:0007669"/>
    <property type="project" value="UniProtKB-KW"/>
</dbReference>
<accession>A0A0A7LCA6</accession>
<dbReference type="Gene3D" id="3.40.50.300">
    <property type="entry name" value="P-loop containing nucleotide triphosphate hydrolases"/>
    <property type="match status" value="1"/>
</dbReference>
<dbReference type="HOGENOM" id="CLU_016684_6_2_2"/>
<dbReference type="STRING" id="1577791.Mpt1_c08210"/>
<name>A0A0A7LCA6_9ARCH</name>
<dbReference type="Gene3D" id="1.10.8.80">
    <property type="entry name" value="Magnesium chelatase subunit I, C-Terminal domain"/>
    <property type="match status" value="1"/>
</dbReference>
<dbReference type="Pfam" id="PF13519">
    <property type="entry name" value="VWA_2"/>
    <property type="match status" value="1"/>
</dbReference>
<dbReference type="PANTHER" id="PTHR35023:SF1">
    <property type="entry name" value="MG-PROTOPORPHYRIN IX CHELATASE"/>
    <property type="match status" value="1"/>
</dbReference>
<keyword evidence="2" id="KW-0378">Hydrolase</keyword>
<dbReference type="Pfam" id="PF17863">
    <property type="entry name" value="AAA_lid_2"/>
    <property type="match status" value="1"/>
</dbReference>
<dbReference type="InterPro" id="IPR036465">
    <property type="entry name" value="vWFA_dom_sf"/>
</dbReference>
<dbReference type="GO" id="GO:0006508">
    <property type="term" value="P:proteolysis"/>
    <property type="evidence" value="ECO:0007669"/>
    <property type="project" value="UniProtKB-KW"/>
</dbReference>
<dbReference type="SUPFAM" id="SSF53300">
    <property type="entry name" value="vWA-like"/>
    <property type="match status" value="1"/>
</dbReference>
<proteinExistence type="predicted"/>
<dbReference type="RefSeq" id="WP_048112421.1">
    <property type="nucleotide sequence ID" value="NZ_CP010070.1"/>
</dbReference>
<sequence length="622" mass="68482">MPPGHLRRRFPFSAVKGSEDAKKALECAAANDDLIGVLIKGPTGTAKSVLVRSFADVVRDKEIVNVPLNVTDEQLFGGLDIEEAIKFGKTTVKGGILQRADGNILYLDNVNLFESRMLSSLLECVESGKVMVEREGISSEYELRTTVLATMDPAEQALPDAVADRFDICVQTYSADEGSDRTDIIRSNLEFDADPEGFTGRYSEDDAKVLKRIKDAKNIISGVVLTRSDLRMIAKICIDLNVKGHRGDIAIAKVSKALAALDGRTAVSNEDIRDAAVLCLLHRRADVMKEKDTTQPEKIEAPVDEKVKEAAMSLPEGEQGKNEEDEEEIVETEEIGQTSLEFDEVENLGTVAEITGAVRERFEDMDKLEAIRLRKIVGKAGKRKDITTNKRAGRYRGFRIPAGRTTDPAFDATVRAAAPHQRSRDSKGLSISIESQDIREKIRIKRDSCSFLFAVDVSGSLVKSGMMQDIKNGVKAMLMDNYVNRDKVALMTFRTGAVTISVPFTRSVAGITDVLENTECGDGTPLGPAMLVIKDYMLNYIRKNPDERCYVILITDGEATIPVQKGRDADMELRKVAAMMNIPNTEWMVVDSSLIPGKVNHAAELAAMLNARYIRLEDLQSA</sequence>